<evidence type="ECO:0000256" key="1">
    <source>
        <dbReference type="ARBA" id="ARBA00022676"/>
    </source>
</evidence>
<dbReference type="EMBL" id="LIZS01000022">
    <property type="protein sequence ID" value="KPJ53332.1"/>
    <property type="molecule type" value="Genomic_DNA"/>
</dbReference>
<comment type="caution">
    <text evidence="3">The sequence shown here is derived from an EMBL/GenBank/DDBJ whole genome shotgun (WGS) entry which is preliminary data.</text>
</comment>
<dbReference type="PATRIC" id="fig|1703770.3.peg.162"/>
<name>A0A0S7WT62_UNCT6</name>
<keyword evidence="2" id="KW-0808">Transferase</keyword>
<proteinExistence type="predicted"/>
<evidence type="ECO:0000256" key="2">
    <source>
        <dbReference type="ARBA" id="ARBA00022679"/>
    </source>
</evidence>
<dbReference type="CDD" id="cd06533">
    <property type="entry name" value="Glyco_transf_WecG_TagA"/>
    <property type="match status" value="1"/>
</dbReference>
<sequence>MLIHQGFEEDSETRNKRVDFLGVEVDAIATEDLYRRLMGYVRDGNHHQVMYVNAHCMRLAWRDSEYRRILREADLVYADGVGVVWGARLAGVALPARVTATASLVDFCRRFAAERVSLFLLGSEPGVAEAAAQILTEEIPGLEVKGTHHGFFSPEEGENVADLIARSRADIVLVGLGVPYQEKWVAANSPRMDSPVVWCVGGVFAYLSTGGWRRPALLVDLGLEWVFRLFSDPRNLWRRYLVGNIAFLLNIWEGLSVRDRTGQG</sequence>
<gene>
    <name evidence="3" type="ORF">AMJ39_05115</name>
</gene>
<dbReference type="AlphaFoldDB" id="A0A0S7WT62"/>
<dbReference type="Proteomes" id="UP000052008">
    <property type="component" value="Unassembled WGS sequence"/>
</dbReference>
<keyword evidence="1" id="KW-0328">Glycosyltransferase</keyword>
<organism evidence="3 4">
    <name type="scientific">candidate division TA06 bacterium DG_24</name>
    <dbReference type="NCBI Taxonomy" id="1703770"/>
    <lineage>
        <taxon>Bacteria</taxon>
        <taxon>Bacteria division TA06</taxon>
    </lineage>
</organism>
<dbReference type="PANTHER" id="PTHR34136:SF1">
    <property type="entry name" value="UDP-N-ACETYL-D-MANNOSAMINURONIC ACID TRANSFERASE"/>
    <property type="match status" value="1"/>
</dbReference>
<protein>
    <recommendedName>
        <fullName evidence="5">Glycosyl transferase</fullName>
    </recommendedName>
</protein>
<dbReference type="Pfam" id="PF03808">
    <property type="entry name" value="Glyco_tran_WecG"/>
    <property type="match status" value="1"/>
</dbReference>
<evidence type="ECO:0000313" key="3">
    <source>
        <dbReference type="EMBL" id="KPJ53332.1"/>
    </source>
</evidence>
<dbReference type="STRING" id="1703770.AMJ39_05115"/>
<evidence type="ECO:0000313" key="4">
    <source>
        <dbReference type="Proteomes" id="UP000052008"/>
    </source>
</evidence>
<evidence type="ECO:0008006" key="5">
    <source>
        <dbReference type="Google" id="ProtNLM"/>
    </source>
</evidence>
<dbReference type="InterPro" id="IPR004629">
    <property type="entry name" value="WecG_TagA_CpsF"/>
</dbReference>
<accession>A0A0S7WT62</accession>
<dbReference type="GO" id="GO:0016758">
    <property type="term" value="F:hexosyltransferase activity"/>
    <property type="evidence" value="ECO:0007669"/>
    <property type="project" value="TreeGrafter"/>
</dbReference>
<dbReference type="NCBIfam" id="TIGR00696">
    <property type="entry name" value="wecG_tagA_cpsF"/>
    <property type="match status" value="1"/>
</dbReference>
<dbReference type="PANTHER" id="PTHR34136">
    <property type="match status" value="1"/>
</dbReference>
<reference evidence="3 4" key="1">
    <citation type="journal article" date="2015" name="Microbiome">
        <title>Genomic resolution of linkages in carbon, nitrogen, and sulfur cycling among widespread estuary sediment bacteria.</title>
        <authorList>
            <person name="Baker B.J."/>
            <person name="Lazar C.S."/>
            <person name="Teske A.P."/>
            <person name="Dick G.J."/>
        </authorList>
    </citation>
    <scope>NUCLEOTIDE SEQUENCE [LARGE SCALE GENOMIC DNA]</scope>
    <source>
        <strain evidence="3">DG_24</strain>
    </source>
</reference>